<dbReference type="PANTHER" id="PTHR33745">
    <property type="entry name" value="RSBT ANTAGONIST PROTEIN RSBS-RELATED"/>
    <property type="match status" value="1"/>
</dbReference>
<keyword evidence="1" id="KW-0597">Phosphoprotein</keyword>
<dbReference type="InterPro" id="IPR036513">
    <property type="entry name" value="STAS_dom_sf"/>
</dbReference>
<comment type="caution">
    <text evidence="3">The sequence shown here is derived from an EMBL/GenBank/DDBJ whole genome shotgun (WGS) entry which is preliminary data.</text>
</comment>
<evidence type="ECO:0000256" key="1">
    <source>
        <dbReference type="ARBA" id="ARBA00022553"/>
    </source>
</evidence>
<gene>
    <name evidence="3" type="ORF">CR203_05490</name>
</gene>
<dbReference type="PANTHER" id="PTHR33745:SF3">
    <property type="entry name" value="RSBT CO-ANTAGONIST PROTEIN RSBRC"/>
    <property type="match status" value="1"/>
</dbReference>
<dbReference type="Pfam" id="PF01740">
    <property type="entry name" value="STAS"/>
    <property type="match status" value="1"/>
</dbReference>
<dbReference type="PROSITE" id="PS50801">
    <property type="entry name" value="STAS"/>
    <property type="match status" value="1"/>
</dbReference>
<dbReference type="EMBL" id="PDOE01000002">
    <property type="protein sequence ID" value="RKL67958.1"/>
    <property type="molecule type" value="Genomic_DNA"/>
</dbReference>
<name>A0A3A9K8W4_9BACI</name>
<dbReference type="InterPro" id="IPR051932">
    <property type="entry name" value="Bact_StressResp_Reg"/>
</dbReference>
<reference evidence="3 4" key="1">
    <citation type="submission" date="2017-10" db="EMBL/GenBank/DDBJ databases">
        <title>Bacillus sp. nov., a halophilic bacterium isolated from a Keqin Lake.</title>
        <authorList>
            <person name="Wang H."/>
        </authorList>
    </citation>
    <scope>NUCLEOTIDE SEQUENCE [LARGE SCALE GENOMIC DNA]</scope>
    <source>
        <strain evidence="3 4">KCTC 13187</strain>
    </source>
</reference>
<keyword evidence="4" id="KW-1185">Reference proteome</keyword>
<dbReference type="Gene3D" id="3.30.750.24">
    <property type="entry name" value="STAS domain"/>
    <property type="match status" value="1"/>
</dbReference>
<evidence type="ECO:0000259" key="2">
    <source>
        <dbReference type="PROSITE" id="PS50801"/>
    </source>
</evidence>
<sequence length="330" mass="37125">MKSKIETTLSRICTCLKESVPIFISKLSKVLQITYKKRLEEVTMRNYNITNPAVLDELEKISVEINAKREEIVHSIALLANDKENYDVNGIVTNEELFNIRLEFVDLAVKTFYGAESKLLLEEWANKLGEYAIVRGATLPAILPVTNQYRRVIWELIEKMSEENGLLPETIFKSSLILNGIVDRAANTFSVAFVKHHEKKINETNDFIKEMSAPIVPISKGIAVLPLVGHLDEERSAVLMDTTVNQIVDHQLDVIFIDLSGVSVIDTYVARRLSDVMKLLKILGITPILSGLRPEMSQTIVSLGIDLKAFKVVSNLKQALIDYGVCKDIR</sequence>
<evidence type="ECO:0000313" key="3">
    <source>
        <dbReference type="EMBL" id="RKL67958.1"/>
    </source>
</evidence>
<dbReference type="AlphaFoldDB" id="A0A3A9K8W4"/>
<accession>A0A3A9K8W4</accession>
<dbReference type="Proteomes" id="UP000281498">
    <property type="component" value="Unassembled WGS sequence"/>
</dbReference>
<organism evidence="3 4">
    <name type="scientific">Salipaludibacillus neizhouensis</name>
    <dbReference type="NCBI Taxonomy" id="885475"/>
    <lineage>
        <taxon>Bacteria</taxon>
        <taxon>Bacillati</taxon>
        <taxon>Bacillota</taxon>
        <taxon>Bacilli</taxon>
        <taxon>Bacillales</taxon>
        <taxon>Bacillaceae</taxon>
    </lineage>
</organism>
<dbReference type="CDD" id="cd07041">
    <property type="entry name" value="STAS_RsbR_RsbS_like"/>
    <property type="match status" value="1"/>
</dbReference>
<proteinExistence type="predicted"/>
<evidence type="ECO:0000313" key="4">
    <source>
        <dbReference type="Proteomes" id="UP000281498"/>
    </source>
</evidence>
<dbReference type="OrthoDB" id="9800154at2"/>
<dbReference type="InterPro" id="IPR002645">
    <property type="entry name" value="STAS_dom"/>
</dbReference>
<protein>
    <recommendedName>
        <fullName evidence="2">STAS domain-containing protein</fullName>
    </recommendedName>
</protein>
<dbReference type="SUPFAM" id="SSF52091">
    <property type="entry name" value="SpoIIaa-like"/>
    <property type="match status" value="1"/>
</dbReference>
<feature type="domain" description="STAS" evidence="2">
    <location>
        <begin position="212"/>
        <end position="323"/>
    </location>
</feature>